<dbReference type="SMART" id="SM00448">
    <property type="entry name" value="REC"/>
    <property type="match status" value="1"/>
</dbReference>
<dbReference type="InterPro" id="IPR039420">
    <property type="entry name" value="WalR-like"/>
</dbReference>
<feature type="DNA-binding region" description="OmpR/PhoB-type" evidence="7">
    <location>
        <begin position="129"/>
        <end position="227"/>
    </location>
</feature>
<dbReference type="Gene3D" id="3.40.50.2300">
    <property type="match status" value="1"/>
</dbReference>
<dbReference type="PROSITE" id="PS51755">
    <property type="entry name" value="OMPR_PHOB"/>
    <property type="match status" value="1"/>
</dbReference>
<dbReference type="InterPro" id="IPR001789">
    <property type="entry name" value="Sig_transdc_resp-reg_receiver"/>
</dbReference>
<dbReference type="InterPro" id="IPR011006">
    <property type="entry name" value="CheY-like_superfamily"/>
</dbReference>
<evidence type="ECO:0000259" key="8">
    <source>
        <dbReference type="PROSITE" id="PS50110"/>
    </source>
</evidence>
<keyword evidence="11" id="KW-1185">Reference proteome</keyword>
<keyword evidence="3" id="KW-0805">Transcription regulation</keyword>
<dbReference type="Pfam" id="PF00072">
    <property type="entry name" value="Response_reg"/>
    <property type="match status" value="1"/>
</dbReference>
<dbReference type="GO" id="GO:0000976">
    <property type="term" value="F:transcription cis-regulatory region binding"/>
    <property type="evidence" value="ECO:0007669"/>
    <property type="project" value="TreeGrafter"/>
</dbReference>
<name>E3J7X2_PSEI1</name>
<evidence type="ECO:0000256" key="5">
    <source>
        <dbReference type="ARBA" id="ARBA00023163"/>
    </source>
</evidence>
<feature type="domain" description="OmpR/PhoB-type" evidence="9">
    <location>
        <begin position="129"/>
        <end position="227"/>
    </location>
</feature>
<evidence type="ECO:0000256" key="6">
    <source>
        <dbReference type="PROSITE-ProRule" id="PRU00169"/>
    </source>
</evidence>
<evidence type="ECO:0000259" key="9">
    <source>
        <dbReference type="PROSITE" id="PS51755"/>
    </source>
</evidence>
<reference evidence="10 11" key="1">
    <citation type="submission" date="2010-10" db="EMBL/GenBank/DDBJ databases">
        <title>Complete sequence of Frankia sp. EuI1c.</title>
        <authorList>
            <consortium name="US DOE Joint Genome Institute"/>
            <person name="Lucas S."/>
            <person name="Copeland A."/>
            <person name="Lapidus A."/>
            <person name="Cheng J.-F."/>
            <person name="Bruce D."/>
            <person name="Goodwin L."/>
            <person name="Pitluck S."/>
            <person name="Chertkov O."/>
            <person name="Detter J.C."/>
            <person name="Han C."/>
            <person name="Tapia R."/>
            <person name="Land M."/>
            <person name="Hauser L."/>
            <person name="Jeffries C."/>
            <person name="Kyrpides N."/>
            <person name="Ivanova N."/>
            <person name="Mikhailova N."/>
            <person name="Beauchemin N."/>
            <person name="Sen A."/>
            <person name="Sur S.A."/>
            <person name="Gtari M."/>
            <person name="Wall L."/>
            <person name="Tisa L."/>
            <person name="Woyke T."/>
        </authorList>
    </citation>
    <scope>NUCLEOTIDE SEQUENCE [LARGE SCALE GENOMIC DNA]</scope>
    <source>
        <strain evidence="11">DSM 45817 / CECT 9037 / EuI1c</strain>
    </source>
</reference>
<keyword evidence="4 7" id="KW-0238">DNA-binding</keyword>
<keyword evidence="2" id="KW-0902">Two-component regulatory system</keyword>
<evidence type="ECO:0000256" key="3">
    <source>
        <dbReference type="ARBA" id="ARBA00023015"/>
    </source>
</evidence>
<evidence type="ECO:0000256" key="1">
    <source>
        <dbReference type="ARBA" id="ARBA00022553"/>
    </source>
</evidence>
<dbReference type="eggNOG" id="COG0745">
    <property type="taxonomic scope" value="Bacteria"/>
</dbReference>
<evidence type="ECO:0000256" key="7">
    <source>
        <dbReference type="PROSITE-ProRule" id="PRU01091"/>
    </source>
</evidence>
<dbReference type="SUPFAM" id="SSF52172">
    <property type="entry name" value="CheY-like"/>
    <property type="match status" value="1"/>
</dbReference>
<dbReference type="AlphaFoldDB" id="E3J7X2"/>
<dbReference type="PANTHER" id="PTHR48111:SF36">
    <property type="entry name" value="TRANSCRIPTIONAL REGULATORY PROTEIN CUTR"/>
    <property type="match status" value="1"/>
</dbReference>
<evidence type="ECO:0000256" key="2">
    <source>
        <dbReference type="ARBA" id="ARBA00023012"/>
    </source>
</evidence>
<dbReference type="GO" id="GO:0005829">
    <property type="term" value="C:cytosol"/>
    <property type="evidence" value="ECO:0007669"/>
    <property type="project" value="TreeGrafter"/>
</dbReference>
<dbReference type="Gene3D" id="1.10.10.10">
    <property type="entry name" value="Winged helix-like DNA-binding domain superfamily/Winged helix DNA-binding domain"/>
    <property type="match status" value="1"/>
</dbReference>
<dbReference type="KEGG" id="fri:FraEuI1c_4016"/>
<sequence length="229" mass="25707" precursor="true">MGVASVRVLVVEDERRLAVALGRWLTRDGFAVDLAHDGAEGLWRAEHGSYDAMVLDILLPGLSGYEVVRRLRQAEIWLPVLMLTAKDGEYDIADALDLGADDYLVKPFSLVVLLARLRALLRRGATERPPLLHAAGLTLDPAARRCRRGEDDIALTSREFAVLEYLVRHQGRVISKSELLDHVWDEHFDGDPNIVEVYIGYLRRKIDRPFQARSILTIRGSGYLVPADD</sequence>
<dbReference type="InterPro" id="IPR036388">
    <property type="entry name" value="WH-like_DNA-bd_sf"/>
</dbReference>
<feature type="domain" description="Response regulatory" evidence="8">
    <location>
        <begin position="7"/>
        <end position="121"/>
    </location>
</feature>
<feature type="modified residue" description="4-aspartylphosphate" evidence="6">
    <location>
        <position position="56"/>
    </location>
</feature>
<dbReference type="FunFam" id="3.40.50.2300:FF:000002">
    <property type="entry name" value="DNA-binding response regulator PhoP"/>
    <property type="match status" value="1"/>
</dbReference>
<dbReference type="InterPro" id="IPR001867">
    <property type="entry name" value="OmpR/PhoB-type_DNA-bd"/>
</dbReference>
<keyword evidence="1 6" id="KW-0597">Phosphoprotein</keyword>
<dbReference type="GO" id="GO:0006355">
    <property type="term" value="P:regulation of DNA-templated transcription"/>
    <property type="evidence" value="ECO:0007669"/>
    <property type="project" value="InterPro"/>
</dbReference>
<dbReference type="PROSITE" id="PS50110">
    <property type="entry name" value="RESPONSE_REGULATORY"/>
    <property type="match status" value="1"/>
</dbReference>
<protein>
    <submittedName>
        <fullName evidence="10">Two component transcriptional regulator, winged helix family</fullName>
    </submittedName>
</protein>
<dbReference type="FunFam" id="1.10.10.10:FF:000005">
    <property type="entry name" value="Two-component system response regulator"/>
    <property type="match status" value="1"/>
</dbReference>
<dbReference type="STRING" id="298654.FraEuI1c_4016"/>
<evidence type="ECO:0000313" key="10">
    <source>
        <dbReference type="EMBL" id="ADP82020.1"/>
    </source>
</evidence>
<dbReference type="GO" id="GO:0000156">
    <property type="term" value="F:phosphorelay response regulator activity"/>
    <property type="evidence" value="ECO:0007669"/>
    <property type="project" value="TreeGrafter"/>
</dbReference>
<keyword evidence="5" id="KW-0804">Transcription</keyword>
<dbReference type="EMBL" id="CP002299">
    <property type="protein sequence ID" value="ADP82020.1"/>
    <property type="molecule type" value="Genomic_DNA"/>
</dbReference>
<dbReference type="Gene3D" id="6.10.250.690">
    <property type="match status" value="1"/>
</dbReference>
<dbReference type="InParanoid" id="E3J7X2"/>
<dbReference type="PANTHER" id="PTHR48111">
    <property type="entry name" value="REGULATOR OF RPOS"/>
    <property type="match status" value="1"/>
</dbReference>
<dbReference type="GO" id="GO:0032993">
    <property type="term" value="C:protein-DNA complex"/>
    <property type="evidence" value="ECO:0007669"/>
    <property type="project" value="TreeGrafter"/>
</dbReference>
<accession>E3J7X2</accession>
<dbReference type="CDD" id="cd19935">
    <property type="entry name" value="REC_OmpR_CusR-like"/>
    <property type="match status" value="1"/>
</dbReference>
<proteinExistence type="predicted"/>
<dbReference type="HOGENOM" id="CLU_000445_30_1_11"/>
<evidence type="ECO:0000313" key="11">
    <source>
        <dbReference type="Proteomes" id="UP000002484"/>
    </source>
</evidence>
<organism evidence="10 11">
    <name type="scientific">Pseudofrankia inefficax (strain DSM 45817 / CECT 9037 / DDB 130130 / EuI1c)</name>
    <name type="common">Frankia inefficax</name>
    <dbReference type="NCBI Taxonomy" id="298654"/>
    <lineage>
        <taxon>Bacteria</taxon>
        <taxon>Bacillati</taxon>
        <taxon>Actinomycetota</taxon>
        <taxon>Actinomycetes</taxon>
        <taxon>Frankiales</taxon>
        <taxon>Frankiaceae</taxon>
        <taxon>Pseudofrankia</taxon>
    </lineage>
</organism>
<evidence type="ECO:0000256" key="4">
    <source>
        <dbReference type="ARBA" id="ARBA00023125"/>
    </source>
</evidence>
<gene>
    <name evidence="10" type="ordered locus">FraEuI1c_4016</name>
</gene>
<dbReference type="Proteomes" id="UP000002484">
    <property type="component" value="Chromosome"/>
</dbReference>
<dbReference type="Pfam" id="PF00486">
    <property type="entry name" value="Trans_reg_C"/>
    <property type="match status" value="1"/>
</dbReference>
<dbReference type="CDD" id="cd00383">
    <property type="entry name" value="trans_reg_C"/>
    <property type="match status" value="1"/>
</dbReference>
<dbReference type="SMART" id="SM00862">
    <property type="entry name" value="Trans_reg_C"/>
    <property type="match status" value="1"/>
</dbReference>